<dbReference type="Proteomes" id="UP000284375">
    <property type="component" value="Unassembled WGS sequence"/>
</dbReference>
<keyword evidence="7 9" id="KW-0503">Monooxygenase</keyword>
<comment type="caution">
    <text evidence="10">The sequence shown here is derived from an EMBL/GenBank/DDBJ whole genome shotgun (WGS) entry which is preliminary data.</text>
</comment>
<comment type="cofactor">
    <cofactor evidence="1 8">
        <name>heme</name>
        <dbReference type="ChEBI" id="CHEBI:30413"/>
    </cofactor>
</comment>
<dbReference type="Gene3D" id="1.10.630.10">
    <property type="entry name" value="Cytochrome P450"/>
    <property type="match status" value="1"/>
</dbReference>
<keyword evidence="6 8" id="KW-0408">Iron</keyword>
<keyword evidence="11" id="KW-1185">Reference proteome</keyword>
<evidence type="ECO:0000256" key="5">
    <source>
        <dbReference type="ARBA" id="ARBA00023002"/>
    </source>
</evidence>
<dbReference type="PANTHER" id="PTHR46206:SF1">
    <property type="entry name" value="P450, PUTATIVE (EUROFUNG)-RELATED"/>
    <property type="match status" value="1"/>
</dbReference>
<dbReference type="PROSITE" id="PS00086">
    <property type="entry name" value="CYTOCHROME_P450"/>
    <property type="match status" value="1"/>
</dbReference>
<dbReference type="GO" id="GO:0016705">
    <property type="term" value="F:oxidoreductase activity, acting on paired donors, with incorporation or reduction of molecular oxygen"/>
    <property type="evidence" value="ECO:0007669"/>
    <property type="project" value="InterPro"/>
</dbReference>
<evidence type="ECO:0000256" key="9">
    <source>
        <dbReference type="RuleBase" id="RU000461"/>
    </source>
</evidence>
<dbReference type="EMBL" id="LJZO01000079">
    <property type="protein sequence ID" value="ROV87605.1"/>
    <property type="molecule type" value="Genomic_DNA"/>
</dbReference>
<evidence type="ECO:0000256" key="6">
    <source>
        <dbReference type="ARBA" id="ARBA00023004"/>
    </source>
</evidence>
<keyword evidence="5 9" id="KW-0560">Oxidoreductase</keyword>
<dbReference type="PRINTS" id="PR00465">
    <property type="entry name" value="EP450IV"/>
</dbReference>
<dbReference type="InterPro" id="IPR036396">
    <property type="entry name" value="Cyt_P450_sf"/>
</dbReference>
<dbReference type="GO" id="GO:0020037">
    <property type="term" value="F:heme binding"/>
    <property type="evidence" value="ECO:0007669"/>
    <property type="project" value="InterPro"/>
</dbReference>
<evidence type="ECO:0000256" key="1">
    <source>
        <dbReference type="ARBA" id="ARBA00001971"/>
    </source>
</evidence>
<keyword evidence="4 8" id="KW-0479">Metal-binding</keyword>
<sequence length="349" mass="39835">MAQKDVGRLAAATADEINLAFRDIWGTDSNWKTVTGWGMCGRVISRASQRILIGMPLSRDETLLEISQHYAISMLVGGAIMNCFPPFLRRFTGPVIALRARYYQARFVKKLTPMVEDRIRMWETGKSDVPDDFLQWMIPILAKEGNEQIDATRIALRLDREEILLGLREECSRVMAKYGGLGTREAVDELHRIDSTLRESMRVSDVAVTNVFRDVTEGELDIGNNLRVGAGVRMVLPTQDVHLDPDNYTEPRRFDAFRFSRPFEEGKAKGEREIITKETLTFLPWGYGRHTCPGRWFVAQTIKQALAHLIMNYDVELVGKSVRRRALLNTMVPPVEAKFRFSRRANVDI</sequence>
<accession>A0A423V9S6</accession>
<dbReference type="PANTHER" id="PTHR46206">
    <property type="entry name" value="CYTOCHROME P450"/>
    <property type="match status" value="1"/>
</dbReference>
<comment type="similarity">
    <text evidence="2 9">Belongs to the cytochrome P450 family.</text>
</comment>
<evidence type="ECO:0008006" key="12">
    <source>
        <dbReference type="Google" id="ProtNLM"/>
    </source>
</evidence>
<evidence type="ECO:0000256" key="3">
    <source>
        <dbReference type="ARBA" id="ARBA00022617"/>
    </source>
</evidence>
<organism evidence="10 11">
    <name type="scientific">Cytospora chrysosperma</name>
    <name type="common">Cytospora canker fungus</name>
    <name type="synonym">Sphaeria chrysosperma</name>
    <dbReference type="NCBI Taxonomy" id="252740"/>
    <lineage>
        <taxon>Eukaryota</taxon>
        <taxon>Fungi</taxon>
        <taxon>Dikarya</taxon>
        <taxon>Ascomycota</taxon>
        <taxon>Pezizomycotina</taxon>
        <taxon>Sordariomycetes</taxon>
        <taxon>Sordariomycetidae</taxon>
        <taxon>Diaporthales</taxon>
        <taxon>Cytosporaceae</taxon>
        <taxon>Cytospora</taxon>
    </lineage>
</organism>
<evidence type="ECO:0000256" key="2">
    <source>
        <dbReference type="ARBA" id="ARBA00010617"/>
    </source>
</evidence>
<dbReference type="InterPro" id="IPR017972">
    <property type="entry name" value="Cyt_P450_CS"/>
</dbReference>
<feature type="binding site" description="axial binding residue" evidence="8">
    <location>
        <position position="292"/>
    </location>
    <ligand>
        <name>heme</name>
        <dbReference type="ChEBI" id="CHEBI:30413"/>
    </ligand>
    <ligandPart>
        <name>Fe</name>
        <dbReference type="ChEBI" id="CHEBI:18248"/>
    </ligandPart>
</feature>
<dbReference type="InterPro" id="IPR001128">
    <property type="entry name" value="Cyt_P450"/>
</dbReference>
<keyword evidence="3 8" id="KW-0349">Heme</keyword>
<evidence type="ECO:0000256" key="4">
    <source>
        <dbReference type="ARBA" id="ARBA00022723"/>
    </source>
</evidence>
<gene>
    <name evidence="10" type="ORF">VSDG_09602</name>
</gene>
<dbReference type="GO" id="GO:0005506">
    <property type="term" value="F:iron ion binding"/>
    <property type="evidence" value="ECO:0007669"/>
    <property type="project" value="InterPro"/>
</dbReference>
<evidence type="ECO:0000313" key="10">
    <source>
        <dbReference type="EMBL" id="ROV87605.1"/>
    </source>
</evidence>
<dbReference type="Pfam" id="PF00067">
    <property type="entry name" value="p450"/>
    <property type="match status" value="1"/>
</dbReference>
<dbReference type="CDD" id="cd11041">
    <property type="entry name" value="CYP503A1-like"/>
    <property type="match status" value="1"/>
</dbReference>
<reference evidence="10 11" key="1">
    <citation type="submission" date="2015-09" db="EMBL/GenBank/DDBJ databases">
        <title>Host preference determinants of Valsa canker pathogens revealed by comparative genomics.</title>
        <authorList>
            <person name="Yin Z."/>
            <person name="Huang L."/>
        </authorList>
    </citation>
    <scope>NUCLEOTIDE SEQUENCE [LARGE SCALE GENOMIC DNA]</scope>
    <source>
        <strain evidence="10 11">YSFL</strain>
    </source>
</reference>
<dbReference type="SUPFAM" id="SSF48264">
    <property type="entry name" value="Cytochrome P450"/>
    <property type="match status" value="1"/>
</dbReference>
<name>A0A423V9S6_CYTCH</name>
<proteinExistence type="inferred from homology"/>
<dbReference type="STRING" id="252740.A0A423V9S6"/>
<protein>
    <recommendedName>
        <fullName evidence="12">Cytochrome P450</fullName>
    </recommendedName>
</protein>
<evidence type="ECO:0000313" key="11">
    <source>
        <dbReference type="Proteomes" id="UP000284375"/>
    </source>
</evidence>
<dbReference type="OrthoDB" id="1844152at2759"/>
<dbReference type="GO" id="GO:0004497">
    <property type="term" value="F:monooxygenase activity"/>
    <property type="evidence" value="ECO:0007669"/>
    <property type="project" value="UniProtKB-KW"/>
</dbReference>
<evidence type="ECO:0000256" key="8">
    <source>
        <dbReference type="PIRSR" id="PIRSR602403-1"/>
    </source>
</evidence>
<dbReference type="AlphaFoldDB" id="A0A423V9S6"/>
<dbReference type="InterPro" id="IPR002403">
    <property type="entry name" value="Cyt_P450_E_grp-IV"/>
</dbReference>
<evidence type="ECO:0000256" key="7">
    <source>
        <dbReference type="ARBA" id="ARBA00023033"/>
    </source>
</evidence>